<keyword evidence="3" id="KW-0067">ATP-binding</keyword>
<evidence type="ECO:0000313" key="4">
    <source>
        <dbReference type="EMBL" id="ROR91844.1"/>
    </source>
</evidence>
<dbReference type="AlphaFoldDB" id="A0A3N2CXA5"/>
<dbReference type="EMBL" id="RKHO01000001">
    <property type="protein sequence ID" value="ROR91844.1"/>
    <property type="molecule type" value="Genomic_DNA"/>
</dbReference>
<dbReference type="PANTHER" id="PTHR43585:SF2">
    <property type="entry name" value="ATP-GRASP ENZYME FSQD"/>
    <property type="match status" value="1"/>
</dbReference>
<dbReference type="GO" id="GO:0005524">
    <property type="term" value="F:ATP binding"/>
    <property type="evidence" value="ECO:0007669"/>
    <property type="project" value="UniProtKB-KW"/>
</dbReference>
<evidence type="ECO:0008006" key="6">
    <source>
        <dbReference type="Google" id="ProtNLM"/>
    </source>
</evidence>
<evidence type="ECO:0000256" key="1">
    <source>
        <dbReference type="ARBA" id="ARBA00022598"/>
    </source>
</evidence>
<dbReference type="Proteomes" id="UP000281738">
    <property type="component" value="Unassembled WGS sequence"/>
</dbReference>
<name>A0A3N2CXA5_9ACTN</name>
<evidence type="ECO:0000313" key="5">
    <source>
        <dbReference type="Proteomes" id="UP000281738"/>
    </source>
</evidence>
<evidence type="ECO:0000256" key="2">
    <source>
        <dbReference type="ARBA" id="ARBA00022741"/>
    </source>
</evidence>
<accession>A0A3N2CXA5</accession>
<proteinExistence type="predicted"/>
<dbReference type="PANTHER" id="PTHR43585">
    <property type="entry name" value="FUMIPYRROLE BIOSYNTHESIS PROTEIN C"/>
    <property type="match status" value="1"/>
</dbReference>
<reference evidence="4 5" key="1">
    <citation type="submission" date="2018-11" db="EMBL/GenBank/DDBJ databases">
        <title>Sequencing the genomes of 1000 actinobacteria strains.</title>
        <authorList>
            <person name="Klenk H.-P."/>
        </authorList>
    </citation>
    <scope>NUCLEOTIDE SEQUENCE [LARGE SCALE GENOMIC DNA]</scope>
    <source>
        <strain evidence="4 5">DSM 12652</strain>
    </source>
</reference>
<protein>
    <recommendedName>
        <fullName evidence="6">ATP-grasp domain-containing protein</fullName>
    </recommendedName>
</protein>
<keyword evidence="5" id="KW-1185">Reference proteome</keyword>
<dbReference type="SUPFAM" id="SSF56059">
    <property type="entry name" value="Glutathione synthetase ATP-binding domain-like"/>
    <property type="match status" value="1"/>
</dbReference>
<dbReference type="GO" id="GO:0016874">
    <property type="term" value="F:ligase activity"/>
    <property type="evidence" value="ECO:0007669"/>
    <property type="project" value="UniProtKB-KW"/>
</dbReference>
<gene>
    <name evidence="4" type="ORF">EDD33_2721</name>
</gene>
<sequence length="248" mass="26706">MRVSGATGGSAIPAAQGDGRRDIVLIDPTHDYAVAFLEAARARGLGTVCLWTSRARRSDAWAFPALRTDAVSAHYDVALDHSGIRRAADLLSARHDVAAVVPHLEPAVAPCASLASLLGLSWAQPEVLPLFRDKSALKERLARVPGGPRINRTALVADLAQTRAAMSELDLDRVVLKPNDGYGNSTIGFFQRTTPDAEIADHMEGHGRPMLLEERLDGEEYFVNGQVNARGHIDVTRVGAYVRSEING</sequence>
<organism evidence="4 5">
    <name type="scientific">Nocardioides aurantiacus</name>
    <dbReference type="NCBI Taxonomy" id="86796"/>
    <lineage>
        <taxon>Bacteria</taxon>
        <taxon>Bacillati</taxon>
        <taxon>Actinomycetota</taxon>
        <taxon>Actinomycetes</taxon>
        <taxon>Propionibacteriales</taxon>
        <taxon>Nocardioidaceae</taxon>
        <taxon>Nocardioides</taxon>
    </lineage>
</organism>
<comment type="caution">
    <text evidence="4">The sequence shown here is derived from an EMBL/GenBank/DDBJ whole genome shotgun (WGS) entry which is preliminary data.</text>
</comment>
<evidence type="ECO:0000256" key="3">
    <source>
        <dbReference type="ARBA" id="ARBA00022840"/>
    </source>
</evidence>
<dbReference type="InterPro" id="IPR052032">
    <property type="entry name" value="ATP-dep_AA_Ligase"/>
</dbReference>
<keyword evidence="1" id="KW-0436">Ligase</keyword>
<dbReference type="Gene3D" id="3.40.50.20">
    <property type="match status" value="1"/>
</dbReference>
<keyword evidence="2" id="KW-0547">Nucleotide-binding</keyword>